<dbReference type="OMA" id="LPGYCID"/>
<dbReference type="SUPFAM" id="SSF51735">
    <property type="entry name" value="NAD(P)-binding Rossmann-fold domains"/>
    <property type="match status" value="1"/>
</dbReference>
<keyword evidence="4" id="KW-0472">Membrane</keyword>
<dbReference type="GO" id="GO:0035336">
    <property type="term" value="P:long-chain fatty-acyl-CoA metabolic process"/>
    <property type="evidence" value="ECO:0000318"/>
    <property type="project" value="GO_Central"/>
</dbReference>
<dbReference type="GO" id="GO:0080019">
    <property type="term" value="F:alcohol-forming very long-chain fatty acyl-CoA reductase activity"/>
    <property type="evidence" value="ECO:0000318"/>
    <property type="project" value="GO_Central"/>
</dbReference>
<keyword evidence="4" id="KW-1133">Transmembrane helix</keyword>
<dbReference type="AlphaFoldDB" id="D6WUG9"/>
<comment type="catalytic activity">
    <reaction evidence="4">
        <text>a long-chain fatty acyl-CoA + 2 NADPH + 2 H(+) = a long-chain primary fatty alcohol + 2 NADP(+) + CoA</text>
        <dbReference type="Rhea" id="RHEA:52716"/>
        <dbReference type="ChEBI" id="CHEBI:15378"/>
        <dbReference type="ChEBI" id="CHEBI:57287"/>
        <dbReference type="ChEBI" id="CHEBI:57783"/>
        <dbReference type="ChEBI" id="CHEBI:58349"/>
        <dbReference type="ChEBI" id="CHEBI:77396"/>
        <dbReference type="ChEBI" id="CHEBI:83139"/>
        <dbReference type="EC" id="1.2.1.84"/>
    </reaction>
</comment>
<dbReference type="HOGENOM" id="CLU_024661_0_2_1"/>
<dbReference type="CDD" id="cd09071">
    <property type="entry name" value="FAR_C"/>
    <property type="match status" value="1"/>
</dbReference>
<keyword evidence="4" id="KW-0560">Oxidoreductase</keyword>
<dbReference type="PANTHER" id="PTHR11011">
    <property type="entry name" value="MALE STERILITY PROTEIN 2-RELATED"/>
    <property type="match status" value="1"/>
</dbReference>
<keyword evidence="8" id="KW-1185">Reference proteome</keyword>
<keyword evidence="4" id="KW-0521">NADP</keyword>
<dbReference type="eggNOG" id="KOG1221">
    <property type="taxonomic scope" value="Eukaryota"/>
</dbReference>
<dbReference type="Proteomes" id="UP000007266">
    <property type="component" value="Linkage group 8"/>
</dbReference>
<feature type="transmembrane region" description="Helical" evidence="4">
    <location>
        <begin position="353"/>
        <end position="373"/>
    </location>
</feature>
<dbReference type="InterPro" id="IPR033640">
    <property type="entry name" value="FAR_C"/>
</dbReference>
<reference evidence="7 8" key="1">
    <citation type="journal article" date="2008" name="Nature">
        <title>The genome of the model beetle and pest Tribolium castaneum.</title>
        <authorList>
            <consortium name="Tribolium Genome Sequencing Consortium"/>
            <person name="Richards S."/>
            <person name="Gibbs R.A."/>
            <person name="Weinstock G.M."/>
            <person name="Brown S.J."/>
            <person name="Denell R."/>
            <person name="Beeman R.W."/>
            <person name="Gibbs R."/>
            <person name="Beeman R.W."/>
            <person name="Brown S.J."/>
            <person name="Bucher G."/>
            <person name="Friedrich M."/>
            <person name="Grimmelikhuijzen C.J."/>
            <person name="Klingler M."/>
            <person name="Lorenzen M."/>
            <person name="Richards S."/>
            <person name="Roth S."/>
            <person name="Schroder R."/>
            <person name="Tautz D."/>
            <person name="Zdobnov E.M."/>
            <person name="Muzny D."/>
            <person name="Gibbs R.A."/>
            <person name="Weinstock G.M."/>
            <person name="Attaway T."/>
            <person name="Bell S."/>
            <person name="Buhay C.J."/>
            <person name="Chandrabose M.N."/>
            <person name="Chavez D."/>
            <person name="Clerk-Blankenburg K.P."/>
            <person name="Cree A."/>
            <person name="Dao M."/>
            <person name="Davis C."/>
            <person name="Chacko J."/>
            <person name="Dinh H."/>
            <person name="Dugan-Rocha S."/>
            <person name="Fowler G."/>
            <person name="Garner T.T."/>
            <person name="Garnes J."/>
            <person name="Gnirke A."/>
            <person name="Hawes A."/>
            <person name="Hernandez J."/>
            <person name="Hines S."/>
            <person name="Holder M."/>
            <person name="Hume J."/>
            <person name="Jhangiani S.N."/>
            <person name="Joshi V."/>
            <person name="Khan Z.M."/>
            <person name="Jackson L."/>
            <person name="Kovar C."/>
            <person name="Kowis A."/>
            <person name="Lee S."/>
            <person name="Lewis L.R."/>
            <person name="Margolis J."/>
            <person name="Morgan M."/>
            <person name="Nazareth L.V."/>
            <person name="Nguyen N."/>
            <person name="Okwuonu G."/>
            <person name="Parker D."/>
            <person name="Richards S."/>
            <person name="Ruiz S.J."/>
            <person name="Santibanez J."/>
            <person name="Savard J."/>
            <person name="Scherer S.E."/>
            <person name="Schneider B."/>
            <person name="Sodergren E."/>
            <person name="Tautz D."/>
            <person name="Vattahil S."/>
            <person name="Villasana D."/>
            <person name="White C.S."/>
            <person name="Wright R."/>
            <person name="Park Y."/>
            <person name="Beeman R.W."/>
            <person name="Lord J."/>
            <person name="Oppert B."/>
            <person name="Lorenzen M."/>
            <person name="Brown S."/>
            <person name="Wang L."/>
            <person name="Savard J."/>
            <person name="Tautz D."/>
            <person name="Richards S."/>
            <person name="Weinstock G."/>
            <person name="Gibbs R.A."/>
            <person name="Liu Y."/>
            <person name="Worley K."/>
            <person name="Weinstock G."/>
            <person name="Elsik C.G."/>
            <person name="Reese J.T."/>
            <person name="Elhaik E."/>
            <person name="Landan G."/>
            <person name="Graur D."/>
            <person name="Arensburger P."/>
            <person name="Atkinson P."/>
            <person name="Beeman R.W."/>
            <person name="Beidler J."/>
            <person name="Brown S.J."/>
            <person name="Demuth J.P."/>
            <person name="Drury D.W."/>
            <person name="Du Y.Z."/>
            <person name="Fujiwara H."/>
            <person name="Lorenzen M."/>
            <person name="Maselli V."/>
            <person name="Osanai M."/>
            <person name="Park Y."/>
            <person name="Robertson H.M."/>
            <person name="Tu Z."/>
            <person name="Wang J.J."/>
            <person name="Wang S."/>
            <person name="Richards S."/>
            <person name="Song H."/>
            <person name="Zhang L."/>
            <person name="Sodergren E."/>
            <person name="Werner D."/>
            <person name="Stanke M."/>
            <person name="Morgenstern B."/>
            <person name="Solovyev V."/>
            <person name="Kosarev P."/>
            <person name="Brown G."/>
            <person name="Chen H.C."/>
            <person name="Ermolaeva O."/>
            <person name="Hlavina W."/>
            <person name="Kapustin Y."/>
            <person name="Kiryutin B."/>
            <person name="Kitts P."/>
            <person name="Maglott D."/>
            <person name="Pruitt K."/>
            <person name="Sapojnikov V."/>
            <person name="Souvorov A."/>
            <person name="Mackey A.J."/>
            <person name="Waterhouse R.M."/>
            <person name="Wyder S."/>
            <person name="Zdobnov E.M."/>
            <person name="Zdobnov E.M."/>
            <person name="Wyder S."/>
            <person name="Kriventseva E.V."/>
            <person name="Kadowaki T."/>
            <person name="Bork P."/>
            <person name="Aranda M."/>
            <person name="Bao R."/>
            <person name="Beermann A."/>
            <person name="Berns N."/>
            <person name="Bolognesi R."/>
            <person name="Bonneton F."/>
            <person name="Bopp D."/>
            <person name="Brown S.J."/>
            <person name="Bucher G."/>
            <person name="Butts T."/>
            <person name="Chaumot A."/>
            <person name="Denell R.E."/>
            <person name="Ferrier D.E."/>
            <person name="Friedrich M."/>
            <person name="Gordon C.M."/>
            <person name="Jindra M."/>
            <person name="Klingler M."/>
            <person name="Lan Q."/>
            <person name="Lattorff H.M."/>
            <person name="Laudet V."/>
            <person name="von Levetsow C."/>
            <person name="Liu Z."/>
            <person name="Lutz R."/>
            <person name="Lynch J.A."/>
            <person name="da Fonseca R.N."/>
            <person name="Posnien N."/>
            <person name="Reuter R."/>
            <person name="Roth S."/>
            <person name="Savard J."/>
            <person name="Schinko J.B."/>
            <person name="Schmitt C."/>
            <person name="Schoppmeier M."/>
            <person name="Schroder R."/>
            <person name="Shippy T.D."/>
            <person name="Simonnet F."/>
            <person name="Marques-Souza H."/>
            <person name="Tautz D."/>
            <person name="Tomoyasu Y."/>
            <person name="Trauner J."/>
            <person name="Van der Zee M."/>
            <person name="Vervoort M."/>
            <person name="Wittkopp N."/>
            <person name="Wimmer E.A."/>
            <person name="Yang X."/>
            <person name="Jones A.K."/>
            <person name="Sattelle D.B."/>
            <person name="Ebert P.R."/>
            <person name="Nelson D."/>
            <person name="Scott J.G."/>
            <person name="Beeman R.W."/>
            <person name="Muthukrishnan S."/>
            <person name="Kramer K.J."/>
            <person name="Arakane Y."/>
            <person name="Beeman R.W."/>
            <person name="Zhu Q."/>
            <person name="Hogenkamp D."/>
            <person name="Dixit R."/>
            <person name="Oppert B."/>
            <person name="Jiang H."/>
            <person name="Zou Z."/>
            <person name="Marshall J."/>
            <person name="Elpidina E."/>
            <person name="Vinokurov K."/>
            <person name="Oppert C."/>
            <person name="Zou Z."/>
            <person name="Evans J."/>
            <person name="Lu Z."/>
            <person name="Zhao P."/>
            <person name="Sumathipala N."/>
            <person name="Altincicek B."/>
            <person name="Vilcinskas A."/>
            <person name="Williams M."/>
            <person name="Hultmark D."/>
            <person name="Hetru C."/>
            <person name="Jiang H."/>
            <person name="Grimmelikhuijzen C.J."/>
            <person name="Hauser F."/>
            <person name="Cazzamali G."/>
            <person name="Williamson M."/>
            <person name="Park Y."/>
            <person name="Li B."/>
            <person name="Tanaka Y."/>
            <person name="Predel R."/>
            <person name="Neupert S."/>
            <person name="Schachtner J."/>
            <person name="Verleyen P."/>
            <person name="Raible F."/>
            <person name="Bork P."/>
            <person name="Friedrich M."/>
            <person name="Walden K.K."/>
            <person name="Robertson H.M."/>
            <person name="Angeli S."/>
            <person name="Foret S."/>
            <person name="Bucher G."/>
            <person name="Schuetz S."/>
            <person name="Maleszka R."/>
            <person name="Wimmer E.A."/>
            <person name="Beeman R.W."/>
            <person name="Lorenzen M."/>
            <person name="Tomoyasu Y."/>
            <person name="Miller S.C."/>
            <person name="Grossmann D."/>
            <person name="Bucher G."/>
        </authorList>
    </citation>
    <scope>NUCLEOTIDE SEQUENCE [LARGE SCALE GENOMIC DNA]</scope>
    <source>
        <strain evidence="7 8">Georgia GA2</strain>
    </source>
</reference>
<dbReference type="Gene3D" id="3.40.50.720">
    <property type="entry name" value="NAD(P)-binding Rossmann-like Domain"/>
    <property type="match status" value="1"/>
</dbReference>
<keyword evidence="3 4" id="KW-0443">Lipid metabolism</keyword>
<dbReference type="OrthoDB" id="429813at2759"/>
<accession>D6WUG9</accession>
<sequence length="492" mass="56402">MSTSDIRDFFKNQTLFLTGGSGFVGKLILEKLLRECPDIKKIFLILRPKKGKTSQQRFDELFDMPCFELLKSMKINISEKVFLVDGDCQEPFLGLSAQNLDLLREEVTCVIHAAANVKFDQSLKEAAFNVRATRDLLELAKQMPNLKSFVYVSTAYSNCLNPHIREDFYEPPLKPENLLSVVNSLDDDVLTKITPSLLGPWPNTYIYTKSITEDLVKSASTSLPIAIVRPAIIVGSIKEPVPGWIDNFYGVVGIVLAASLGVLRSLNAKLDAIAPIVPVDYVANVIIAAACKTGREQPKFPVIYNYVRFGKNSQLTWDQFMKKVEPECWNAACDKVVWYFGFKLRENKTWHNIYIFFTHTVVAHIVDFVLLCVGRPTLAVKNYERLNKLLDLISYFSTRSWTFDTDNVTKLWHEMSDDDKNRFEFHLDSVDWNSFAHDSVFGGRKFLLKESLDTIPKGKRKLRILFFAHYTLMAVFWFLMYKFVRFLFGSSF</sequence>
<dbReference type="InterPro" id="IPR026055">
    <property type="entry name" value="FAR"/>
</dbReference>
<comment type="function">
    <text evidence="4">Catalyzes the reduction of fatty acyl-CoA to fatty alcohols.</text>
</comment>
<dbReference type="InParanoid" id="D6WUG9"/>
<dbReference type="InterPro" id="IPR013120">
    <property type="entry name" value="FAR_NAD-bd"/>
</dbReference>
<dbReference type="InterPro" id="IPR036291">
    <property type="entry name" value="NAD(P)-bd_dom_sf"/>
</dbReference>
<dbReference type="FunFam" id="3.40.50.720:FF:001257">
    <property type="entry name" value="Fatty acyl-CoA reductase"/>
    <property type="match status" value="1"/>
</dbReference>
<dbReference type="PANTHER" id="PTHR11011:SF60">
    <property type="entry name" value="FATTY ACYL-COA REDUCTASE-RELATED"/>
    <property type="match status" value="1"/>
</dbReference>
<feature type="domain" description="Fatty acyl-CoA reductase C-terminal" evidence="5">
    <location>
        <begin position="359"/>
        <end position="450"/>
    </location>
</feature>
<evidence type="ECO:0000259" key="5">
    <source>
        <dbReference type="Pfam" id="PF03015"/>
    </source>
</evidence>
<organism evidence="7 8">
    <name type="scientific">Tribolium castaneum</name>
    <name type="common">Red flour beetle</name>
    <dbReference type="NCBI Taxonomy" id="7070"/>
    <lineage>
        <taxon>Eukaryota</taxon>
        <taxon>Metazoa</taxon>
        <taxon>Ecdysozoa</taxon>
        <taxon>Arthropoda</taxon>
        <taxon>Hexapoda</taxon>
        <taxon>Insecta</taxon>
        <taxon>Pterygota</taxon>
        <taxon>Neoptera</taxon>
        <taxon>Endopterygota</taxon>
        <taxon>Coleoptera</taxon>
        <taxon>Polyphaga</taxon>
        <taxon>Cucujiformia</taxon>
        <taxon>Tenebrionidae</taxon>
        <taxon>Tenebrionidae incertae sedis</taxon>
        <taxon>Tribolium</taxon>
    </lineage>
</organism>
<comment type="similarity">
    <text evidence="1 4">Belongs to the fatty acyl-CoA reductase family.</text>
</comment>
<evidence type="ECO:0000313" key="7">
    <source>
        <dbReference type="EMBL" id="EFA08470.2"/>
    </source>
</evidence>
<feature type="transmembrane region" description="Helical" evidence="4">
    <location>
        <begin position="464"/>
        <end position="484"/>
    </location>
</feature>
<keyword evidence="4" id="KW-0812">Transmembrane</keyword>
<evidence type="ECO:0000259" key="6">
    <source>
        <dbReference type="Pfam" id="PF07993"/>
    </source>
</evidence>
<evidence type="ECO:0000313" key="8">
    <source>
        <dbReference type="Proteomes" id="UP000007266"/>
    </source>
</evidence>
<name>D6WUG9_TRICA</name>
<dbReference type="EC" id="1.2.1.84" evidence="4"/>
<proteinExistence type="inferred from homology"/>
<evidence type="ECO:0000256" key="1">
    <source>
        <dbReference type="ARBA" id="ARBA00005928"/>
    </source>
</evidence>
<dbReference type="GO" id="GO:0005777">
    <property type="term" value="C:peroxisome"/>
    <property type="evidence" value="ECO:0000318"/>
    <property type="project" value="GO_Central"/>
</dbReference>
<feature type="domain" description="Thioester reductase (TE)" evidence="6">
    <location>
        <begin position="17"/>
        <end position="286"/>
    </location>
</feature>
<dbReference type="GO" id="GO:0102965">
    <property type="term" value="F:alcohol-forming long-chain fatty acyl-CoA reductase activity"/>
    <property type="evidence" value="ECO:0007669"/>
    <property type="project" value="UniProtKB-EC"/>
</dbReference>
<gene>
    <name evidence="7" type="primary">AUGUSTUS-3.0.2_06120</name>
    <name evidence="7" type="ORF">TcasGA2_TC006120</name>
</gene>
<reference evidence="7 8" key="2">
    <citation type="journal article" date="2010" name="Nucleic Acids Res.">
        <title>BeetleBase in 2010: revisions to provide comprehensive genomic information for Tribolium castaneum.</title>
        <authorList>
            <person name="Kim H.S."/>
            <person name="Murphy T."/>
            <person name="Xia J."/>
            <person name="Caragea D."/>
            <person name="Park Y."/>
            <person name="Beeman R.W."/>
            <person name="Lorenzen M.D."/>
            <person name="Butcher S."/>
            <person name="Manak J.R."/>
            <person name="Brown S.J."/>
        </authorList>
    </citation>
    <scope>GENOME REANNOTATION</scope>
    <source>
        <strain evidence="7 8">Georgia GA2</strain>
    </source>
</reference>
<dbReference type="Pfam" id="PF03015">
    <property type="entry name" value="Sterile"/>
    <property type="match status" value="1"/>
</dbReference>
<protein>
    <recommendedName>
        <fullName evidence="4">Fatty acyl-CoA reductase</fullName>
        <ecNumber evidence="4">1.2.1.84</ecNumber>
    </recommendedName>
</protein>
<dbReference type="CDD" id="cd05236">
    <property type="entry name" value="FAR-N_SDR_e"/>
    <property type="match status" value="1"/>
</dbReference>
<evidence type="ECO:0000256" key="2">
    <source>
        <dbReference type="ARBA" id="ARBA00022516"/>
    </source>
</evidence>
<evidence type="ECO:0000256" key="4">
    <source>
        <dbReference type="RuleBase" id="RU363097"/>
    </source>
</evidence>
<keyword evidence="2 4" id="KW-0444">Lipid biosynthesis</keyword>
<dbReference type="EMBL" id="KQ971357">
    <property type="protein sequence ID" value="EFA08470.2"/>
    <property type="molecule type" value="Genomic_DNA"/>
</dbReference>
<evidence type="ECO:0000256" key="3">
    <source>
        <dbReference type="ARBA" id="ARBA00023098"/>
    </source>
</evidence>
<dbReference type="Pfam" id="PF07993">
    <property type="entry name" value="NAD_binding_4"/>
    <property type="match status" value="1"/>
</dbReference>